<keyword evidence="7" id="KW-1133">Transmembrane helix</keyword>
<keyword evidence="4 6" id="KW-0807">Transducer</keyword>
<dbReference type="SMART" id="SM00283">
    <property type="entry name" value="MA"/>
    <property type="match status" value="1"/>
</dbReference>
<evidence type="ECO:0000259" key="8">
    <source>
        <dbReference type="PROSITE" id="PS50111"/>
    </source>
</evidence>
<keyword evidence="2" id="KW-0488">Methylation</keyword>
<dbReference type="CDD" id="cd11386">
    <property type="entry name" value="MCP_signal"/>
    <property type="match status" value="1"/>
</dbReference>
<protein>
    <submittedName>
        <fullName evidence="11">Methyl-accepting chemotaxis protein</fullName>
    </submittedName>
</protein>
<evidence type="ECO:0000313" key="11">
    <source>
        <dbReference type="EMBL" id="MCU5779717.1"/>
    </source>
</evidence>
<accession>A0A9J6PVJ6</accession>
<dbReference type="SMART" id="SM01358">
    <property type="entry name" value="HBM"/>
    <property type="match status" value="1"/>
</dbReference>
<dbReference type="Pfam" id="PF00672">
    <property type="entry name" value="HAMP"/>
    <property type="match status" value="1"/>
</dbReference>
<evidence type="ECO:0000256" key="6">
    <source>
        <dbReference type="PROSITE-ProRule" id="PRU00284"/>
    </source>
</evidence>
<dbReference type="RefSeq" id="WP_267140568.1">
    <property type="nucleotide sequence ID" value="NZ_JAODIL010000028.1"/>
</dbReference>
<gene>
    <name evidence="11" type="ORF">N5923_19700</name>
</gene>
<dbReference type="SUPFAM" id="SSF58104">
    <property type="entry name" value="Methyl-accepting chemotaxis protein (MCP) signaling domain"/>
    <property type="match status" value="1"/>
</dbReference>
<dbReference type="InterPro" id="IPR003660">
    <property type="entry name" value="HAMP_dom"/>
</dbReference>
<keyword evidence="7" id="KW-0812">Transmembrane</keyword>
<dbReference type="GO" id="GO:0004888">
    <property type="term" value="F:transmembrane signaling receptor activity"/>
    <property type="evidence" value="ECO:0007669"/>
    <property type="project" value="InterPro"/>
</dbReference>
<dbReference type="Gene3D" id="1.10.287.950">
    <property type="entry name" value="Methyl-accepting chemotaxis protein"/>
    <property type="match status" value="1"/>
</dbReference>
<dbReference type="GO" id="GO:0005886">
    <property type="term" value="C:plasma membrane"/>
    <property type="evidence" value="ECO:0007669"/>
    <property type="project" value="TreeGrafter"/>
</dbReference>
<evidence type="ECO:0000256" key="5">
    <source>
        <dbReference type="ARBA" id="ARBA00029447"/>
    </source>
</evidence>
<dbReference type="InterPro" id="IPR004090">
    <property type="entry name" value="Chemotax_Me-accpt_rcpt"/>
</dbReference>
<dbReference type="PANTHER" id="PTHR43531:SF14">
    <property type="entry name" value="METHYL-ACCEPTING CHEMOTAXIS PROTEIN I-RELATED"/>
    <property type="match status" value="1"/>
</dbReference>
<evidence type="ECO:0000256" key="7">
    <source>
        <dbReference type="SAM" id="Phobius"/>
    </source>
</evidence>
<reference evidence="11" key="1">
    <citation type="submission" date="2022-09" db="EMBL/GenBank/DDBJ databases">
        <title>Winslowiella arboricola sp. nov., isolated from bleeding cankers on broadleaf hosts.</title>
        <authorList>
            <person name="Brady C."/>
            <person name="Kaur S."/>
            <person name="Crampton B."/>
            <person name="Maddock D."/>
            <person name="Arnold D."/>
            <person name="Denman S."/>
        </authorList>
    </citation>
    <scope>NUCLEOTIDE SEQUENCE</scope>
    <source>
        <strain evidence="11">BAC 15a-03b</strain>
    </source>
</reference>
<comment type="subcellular location">
    <subcellularLocation>
        <location evidence="1">Membrane</location>
    </subcellularLocation>
</comment>
<feature type="domain" description="Methyl-accepting transducer" evidence="8">
    <location>
        <begin position="365"/>
        <end position="594"/>
    </location>
</feature>
<dbReference type="GO" id="GO:0006935">
    <property type="term" value="P:chemotaxis"/>
    <property type="evidence" value="ECO:0007669"/>
    <property type="project" value="UniProtKB-KW"/>
</dbReference>
<evidence type="ECO:0000256" key="4">
    <source>
        <dbReference type="ARBA" id="ARBA00023224"/>
    </source>
</evidence>
<evidence type="ECO:0000256" key="1">
    <source>
        <dbReference type="ARBA" id="ARBA00004370"/>
    </source>
</evidence>
<keyword evidence="12" id="KW-1185">Reference proteome</keyword>
<feature type="transmembrane region" description="Helical" evidence="7">
    <location>
        <begin position="287"/>
        <end position="307"/>
    </location>
</feature>
<dbReference type="FunFam" id="1.10.287.950:FF:000001">
    <property type="entry name" value="Methyl-accepting chemotaxis sensory transducer"/>
    <property type="match status" value="1"/>
</dbReference>
<dbReference type="PROSITE" id="PS50111">
    <property type="entry name" value="CHEMOTAXIS_TRANSDUC_2"/>
    <property type="match status" value="1"/>
</dbReference>
<feature type="domain" description="HBM" evidence="10">
    <location>
        <begin position="45"/>
        <end position="281"/>
    </location>
</feature>
<dbReference type="CDD" id="cd06225">
    <property type="entry name" value="HAMP"/>
    <property type="match status" value="1"/>
</dbReference>
<dbReference type="PROSITE" id="PS51753">
    <property type="entry name" value="HBM"/>
    <property type="match status" value="1"/>
</dbReference>
<dbReference type="InterPro" id="IPR004089">
    <property type="entry name" value="MCPsignal_dom"/>
</dbReference>
<dbReference type="EMBL" id="JAODIM010000043">
    <property type="protein sequence ID" value="MCU5779717.1"/>
    <property type="molecule type" value="Genomic_DNA"/>
</dbReference>
<name>A0A9J6PVJ6_9GAMM</name>
<feature type="domain" description="HAMP" evidence="9">
    <location>
        <begin position="308"/>
        <end position="360"/>
    </location>
</feature>
<sequence>MITSLVSRLRNSRISYKLSLGFGVVLLLVALATALSVVRFNAIRHIYEKTNLVYDINIEVFQAKINRLKYLYNGDEKSGKVMSGFVTHASQLTQQANQLDWAGEQKQIINDIAAHLDSFQSSITAMTAATQKLAALRTQLNSNNSKDLSASYTLLIGSPLADQAITSALFTQLLAISQIREEAYVLTFSASDALRQSLNSHFASAQSAMADLMAQLPVESQRALQSLWNDAVSYKQLSEEYQASYAQLRAAEDSVKTAGDKSSASIKQIMTLVKAEDDSLTFGSARIMLMMGALAILFGILVAWSIIRQITRPVRQNLALAERIASGDLSSEFHTDRDDELGQLTAAMGRMNQRLRTVIGDVRDSVITVAHASSSINSGNTDLSTRTEQQAAAVVETAASMEQLTSTVKNNADNARHASQIAAQASKTAIDGGAAVRDVVKTMGDISASSKKIADITAVINSIAFQTNILALNAAVEAARAGEQGRGFAVVASEVRNLSQRSSQAAKDIAQLISESESRIDNGNLQVARAGDTMENVVSAITRVNDIMGEISSASEEQSRGIEQIARAVSELDTTTQQNASLVSASSISANALEEQAVLLENLVNHFRLERRA</sequence>
<dbReference type="SMART" id="SM00304">
    <property type="entry name" value="HAMP"/>
    <property type="match status" value="1"/>
</dbReference>
<evidence type="ECO:0000259" key="10">
    <source>
        <dbReference type="PROSITE" id="PS51753"/>
    </source>
</evidence>
<dbReference type="GO" id="GO:0007165">
    <property type="term" value="P:signal transduction"/>
    <property type="evidence" value="ECO:0007669"/>
    <property type="project" value="UniProtKB-KW"/>
</dbReference>
<keyword evidence="7" id="KW-0472">Membrane</keyword>
<proteinExistence type="inferred from homology"/>
<dbReference type="PROSITE" id="PS50885">
    <property type="entry name" value="HAMP"/>
    <property type="match status" value="1"/>
</dbReference>
<dbReference type="InterPro" id="IPR051310">
    <property type="entry name" value="MCP_chemotaxis"/>
</dbReference>
<dbReference type="Proteomes" id="UP001064262">
    <property type="component" value="Unassembled WGS sequence"/>
</dbReference>
<organism evidence="11 12">
    <name type="scientific">Winslowiella arboricola</name>
    <dbReference type="NCBI Taxonomy" id="2978220"/>
    <lineage>
        <taxon>Bacteria</taxon>
        <taxon>Pseudomonadati</taxon>
        <taxon>Pseudomonadota</taxon>
        <taxon>Gammaproteobacteria</taxon>
        <taxon>Enterobacterales</taxon>
        <taxon>Erwiniaceae</taxon>
        <taxon>Winslowiella</taxon>
    </lineage>
</organism>
<evidence type="ECO:0000256" key="3">
    <source>
        <dbReference type="ARBA" id="ARBA00022500"/>
    </source>
</evidence>
<dbReference type="AlphaFoldDB" id="A0A9J6PVJ6"/>
<dbReference type="PANTHER" id="PTHR43531">
    <property type="entry name" value="PROTEIN ICFG"/>
    <property type="match status" value="1"/>
</dbReference>
<evidence type="ECO:0000256" key="2">
    <source>
        <dbReference type="ARBA" id="ARBA00022481"/>
    </source>
</evidence>
<comment type="similarity">
    <text evidence="5">Belongs to the methyl-accepting chemotaxis (MCP) protein family.</text>
</comment>
<dbReference type="InterPro" id="IPR032255">
    <property type="entry name" value="HBM"/>
</dbReference>
<comment type="caution">
    <text evidence="11">The sequence shown here is derived from an EMBL/GenBank/DDBJ whole genome shotgun (WGS) entry which is preliminary data.</text>
</comment>
<dbReference type="PRINTS" id="PR00260">
    <property type="entry name" value="CHEMTRNSDUCR"/>
</dbReference>
<dbReference type="Pfam" id="PF00015">
    <property type="entry name" value="MCPsignal"/>
    <property type="match status" value="1"/>
</dbReference>
<keyword evidence="3" id="KW-0145">Chemotaxis</keyword>
<evidence type="ECO:0000259" key="9">
    <source>
        <dbReference type="PROSITE" id="PS50885"/>
    </source>
</evidence>
<evidence type="ECO:0000313" key="12">
    <source>
        <dbReference type="Proteomes" id="UP001064262"/>
    </source>
</evidence>